<accession>A0ABW4WZJ2</accession>
<dbReference type="PROSITE" id="PS51257">
    <property type="entry name" value="PROKAR_LIPOPROTEIN"/>
    <property type="match status" value="1"/>
</dbReference>
<feature type="chain" id="PRO_5046912539" evidence="7">
    <location>
        <begin position="24"/>
        <end position="156"/>
    </location>
</feature>
<sequence length="156" mass="16918">MKKIFFAASCLAFMAACSSNTNSEYDGYYDGNNATDSASGANISAAARQSDVDTSVNNIGTDRTPDAAADNYKKGENLIAMSDCMSCHKVDQKLVGPAYNDVADKYEFNDKNVDYLSQKIIKGGSGVWDQIPMTPHPDLSEEDAKEMAKYVLSLNK</sequence>
<evidence type="ECO:0000256" key="4">
    <source>
        <dbReference type="ARBA" id="ARBA00022982"/>
    </source>
</evidence>
<keyword evidence="4" id="KW-0249">Electron transport</keyword>
<dbReference type="Pfam" id="PF00034">
    <property type="entry name" value="Cytochrom_C"/>
    <property type="match status" value="1"/>
</dbReference>
<keyword evidence="1" id="KW-0813">Transport</keyword>
<evidence type="ECO:0000256" key="5">
    <source>
        <dbReference type="ARBA" id="ARBA00023004"/>
    </source>
</evidence>
<evidence type="ECO:0000256" key="7">
    <source>
        <dbReference type="SAM" id="SignalP"/>
    </source>
</evidence>
<protein>
    <submittedName>
        <fullName evidence="9">C-type cytochrome</fullName>
    </submittedName>
</protein>
<dbReference type="Gene3D" id="1.10.760.10">
    <property type="entry name" value="Cytochrome c-like domain"/>
    <property type="match status" value="1"/>
</dbReference>
<evidence type="ECO:0000256" key="3">
    <source>
        <dbReference type="ARBA" id="ARBA00022723"/>
    </source>
</evidence>
<evidence type="ECO:0000256" key="2">
    <source>
        <dbReference type="ARBA" id="ARBA00022617"/>
    </source>
</evidence>
<dbReference type="EMBL" id="JBHUHV010000037">
    <property type="protein sequence ID" value="MFD2067648.1"/>
    <property type="molecule type" value="Genomic_DNA"/>
</dbReference>
<dbReference type="Proteomes" id="UP001597369">
    <property type="component" value="Unassembled WGS sequence"/>
</dbReference>
<reference evidence="10" key="1">
    <citation type="journal article" date="2019" name="Int. J. Syst. Evol. Microbiol.">
        <title>The Global Catalogue of Microorganisms (GCM) 10K type strain sequencing project: providing services to taxonomists for standard genome sequencing and annotation.</title>
        <authorList>
            <consortium name="The Broad Institute Genomics Platform"/>
            <consortium name="The Broad Institute Genome Sequencing Center for Infectious Disease"/>
            <person name="Wu L."/>
            <person name="Ma J."/>
        </authorList>
    </citation>
    <scope>NUCLEOTIDE SEQUENCE [LARGE SCALE GENOMIC DNA]</scope>
    <source>
        <strain evidence="10">JCM 16545</strain>
    </source>
</reference>
<evidence type="ECO:0000259" key="8">
    <source>
        <dbReference type="PROSITE" id="PS51007"/>
    </source>
</evidence>
<keyword evidence="3 6" id="KW-0479">Metal-binding</keyword>
<dbReference type="InterPro" id="IPR036909">
    <property type="entry name" value="Cyt_c-like_dom_sf"/>
</dbReference>
<keyword evidence="7" id="KW-0732">Signal</keyword>
<dbReference type="InterPro" id="IPR002324">
    <property type="entry name" value="Cyt_c_ID"/>
</dbReference>
<dbReference type="RefSeq" id="WP_229957956.1">
    <property type="nucleotide sequence ID" value="NZ_JAJJWI010000002.1"/>
</dbReference>
<comment type="caution">
    <text evidence="9">The sequence shown here is derived from an EMBL/GenBank/DDBJ whole genome shotgun (WGS) entry which is preliminary data.</text>
</comment>
<evidence type="ECO:0000313" key="10">
    <source>
        <dbReference type="Proteomes" id="UP001597369"/>
    </source>
</evidence>
<evidence type="ECO:0000256" key="1">
    <source>
        <dbReference type="ARBA" id="ARBA00022448"/>
    </source>
</evidence>
<organism evidence="9 10">
    <name type="scientific">Pontibacter silvestris</name>
    <dbReference type="NCBI Taxonomy" id="2305183"/>
    <lineage>
        <taxon>Bacteria</taxon>
        <taxon>Pseudomonadati</taxon>
        <taxon>Bacteroidota</taxon>
        <taxon>Cytophagia</taxon>
        <taxon>Cytophagales</taxon>
        <taxon>Hymenobacteraceae</taxon>
        <taxon>Pontibacter</taxon>
    </lineage>
</organism>
<proteinExistence type="predicted"/>
<evidence type="ECO:0000313" key="9">
    <source>
        <dbReference type="EMBL" id="MFD2067648.1"/>
    </source>
</evidence>
<dbReference type="PRINTS" id="PR00606">
    <property type="entry name" value="CYTCHROMECID"/>
</dbReference>
<feature type="signal peptide" evidence="7">
    <location>
        <begin position="1"/>
        <end position="23"/>
    </location>
</feature>
<dbReference type="PROSITE" id="PS51007">
    <property type="entry name" value="CYTC"/>
    <property type="match status" value="1"/>
</dbReference>
<keyword evidence="10" id="KW-1185">Reference proteome</keyword>
<dbReference type="InterPro" id="IPR009056">
    <property type="entry name" value="Cyt_c-like_dom"/>
</dbReference>
<name>A0ABW4WZJ2_9BACT</name>
<feature type="domain" description="Cytochrome c" evidence="8">
    <location>
        <begin position="70"/>
        <end position="155"/>
    </location>
</feature>
<keyword evidence="5 6" id="KW-0408">Iron</keyword>
<evidence type="ECO:0000256" key="6">
    <source>
        <dbReference type="PROSITE-ProRule" id="PRU00433"/>
    </source>
</evidence>
<gene>
    <name evidence="9" type="ORF">ACFSKU_12200</name>
</gene>
<dbReference type="SUPFAM" id="SSF46626">
    <property type="entry name" value="Cytochrome c"/>
    <property type="match status" value="1"/>
</dbReference>
<keyword evidence="2 6" id="KW-0349">Heme</keyword>